<dbReference type="GO" id="GO:0045087">
    <property type="term" value="P:innate immune response"/>
    <property type="evidence" value="ECO:0007669"/>
    <property type="project" value="UniProtKB-KW"/>
</dbReference>
<dbReference type="Proteomes" id="UP000324632">
    <property type="component" value="Chromosome 24"/>
</dbReference>
<comment type="subcellular location">
    <subcellularLocation>
        <location evidence="1">Cytoplasm</location>
        <location evidence="1">Cytosol</location>
    </subcellularLocation>
</comment>
<dbReference type="InterPro" id="IPR004020">
    <property type="entry name" value="DAPIN"/>
</dbReference>
<dbReference type="Pfam" id="PF02758">
    <property type="entry name" value="PYRIN"/>
    <property type="match status" value="1"/>
</dbReference>
<protein>
    <submittedName>
        <fullName evidence="8">CARD PYD and</fullName>
    </submittedName>
</protein>
<keyword evidence="4" id="KW-0391">Immunity</keyword>
<evidence type="ECO:0000313" key="8">
    <source>
        <dbReference type="EMBL" id="KAA0702810.1"/>
    </source>
</evidence>
<proteinExistence type="predicted"/>
<evidence type="ECO:0000259" key="6">
    <source>
        <dbReference type="PROSITE" id="PS50209"/>
    </source>
</evidence>
<dbReference type="GO" id="GO:0006954">
    <property type="term" value="P:inflammatory response"/>
    <property type="evidence" value="ECO:0007669"/>
    <property type="project" value="UniProtKB-KW"/>
</dbReference>
<dbReference type="PANTHER" id="PTHR46985">
    <property type="entry name" value="NACHT, LRR AND PYD DOMAINS-CONTAINING PROTEIN 1"/>
    <property type="match status" value="1"/>
</dbReference>
<dbReference type="SUPFAM" id="SSF47986">
    <property type="entry name" value="DEATH domain"/>
    <property type="match status" value="2"/>
</dbReference>
<dbReference type="InterPro" id="IPR011029">
    <property type="entry name" value="DEATH-like_dom_sf"/>
</dbReference>
<dbReference type="CDD" id="cd08321">
    <property type="entry name" value="Pyrin_ASC-like"/>
    <property type="match status" value="1"/>
</dbReference>
<feature type="domain" description="CARD" evidence="6">
    <location>
        <begin position="87"/>
        <end position="177"/>
    </location>
</feature>
<dbReference type="PROSITE" id="PS50209">
    <property type="entry name" value="CARD"/>
    <property type="match status" value="1"/>
</dbReference>
<organism evidence="8 9">
    <name type="scientific">Triplophysa tibetana</name>
    <dbReference type="NCBI Taxonomy" id="1572043"/>
    <lineage>
        <taxon>Eukaryota</taxon>
        <taxon>Metazoa</taxon>
        <taxon>Chordata</taxon>
        <taxon>Craniata</taxon>
        <taxon>Vertebrata</taxon>
        <taxon>Euteleostomi</taxon>
        <taxon>Actinopterygii</taxon>
        <taxon>Neopterygii</taxon>
        <taxon>Teleostei</taxon>
        <taxon>Ostariophysi</taxon>
        <taxon>Cypriniformes</taxon>
        <taxon>Nemacheilidae</taxon>
        <taxon>Triplophysa</taxon>
    </lineage>
</organism>
<keyword evidence="2" id="KW-0963">Cytoplasm</keyword>
<evidence type="ECO:0000256" key="1">
    <source>
        <dbReference type="ARBA" id="ARBA00004514"/>
    </source>
</evidence>
<dbReference type="Pfam" id="PF00619">
    <property type="entry name" value="CARD"/>
    <property type="match status" value="1"/>
</dbReference>
<gene>
    <name evidence="8" type="ORF">E1301_Tti016586</name>
</gene>
<evidence type="ECO:0000256" key="4">
    <source>
        <dbReference type="ARBA" id="ARBA00022859"/>
    </source>
</evidence>
<keyword evidence="3" id="KW-0399">Innate immunity</keyword>
<dbReference type="PROSITE" id="PS50824">
    <property type="entry name" value="DAPIN"/>
    <property type="match status" value="1"/>
</dbReference>
<dbReference type="AlphaFoldDB" id="A0A5A9MZK4"/>
<name>A0A5A9MZK4_9TELE</name>
<dbReference type="SMART" id="SM01289">
    <property type="entry name" value="PYRIN"/>
    <property type="match status" value="1"/>
</dbReference>
<comment type="caution">
    <text evidence="8">The sequence shown here is derived from an EMBL/GenBank/DDBJ whole genome shotgun (WGS) entry which is preliminary data.</text>
</comment>
<keyword evidence="9" id="KW-1185">Reference proteome</keyword>
<dbReference type="PANTHER" id="PTHR46985:SF2">
    <property type="entry name" value="APOPTOSIS-ASSOCIATED SPECK-LIKE PROTEIN CONTAINING A CARD"/>
    <property type="match status" value="1"/>
</dbReference>
<evidence type="ECO:0000256" key="3">
    <source>
        <dbReference type="ARBA" id="ARBA00022588"/>
    </source>
</evidence>
<dbReference type="Gene3D" id="1.10.533.10">
    <property type="entry name" value="Death Domain, Fas"/>
    <property type="match status" value="2"/>
</dbReference>
<reference evidence="8 9" key="1">
    <citation type="journal article" date="2019" name="Mol. Ecol. Resour.">
        <title>Chromosome-level genome assembly of Triplophysa tibetana, a fish adapted to the harsh high-altitude environment of the Tibetan Plateau.</title>
        <authorList>
            <person name="Yang X."/>
            <person name="Liu H."/>
            <person name="Ma Z."/>
            <person name="Zou Y."/>
            <person name="Zou M."/>
            <person name="Mao Y."/>
            <person name="Li X."/>
            <person name="Wang H."/>
            <person name="Chen T."/>
            <person name="Wang W."/>
            <person name="Yang R."/>
        </authorList>
    </citation>
    <scope>NUCLEOTIDE SEQUENCE [LARGE SCALE GENOMIC DNA]</scope>
    <source>
        <strain evidence="8">TTIB1903HZAU</strain>
        <tissue evidence="8">Muscle</tissue>
    </source>
</reference>
<accession>A0A5A9MZK4</accession>
<evidence type="ECO:0000256" key="2">
    <source>
        <dbReference type="ARBA" id="ARBA00022490"/>
    </source>
</evidence>
<dbReference type="InterPro" id="IPR001315">
    <property type="entry name" value="CARD"/>
</dbReference>
<dbReference type="InterPro" id="IPR051249">
    <property type="entry name" value="NLRP_Inflammasome"/>
</dbReference>
<evidence type="ECO:0000259" key="7">
    <source>
        <dbReference type="PROSITE" id="PS50824"/>
    </source>
</evidence>
<dbReference type="GO" id="GO:0042981">
    <property type="term" value="P:regulation of apoptotic process"/>
    <property type="evidence" value="ECO:0007669"/>
    <property type="project" value="InterPro"/>
</dbReference>
<keyword evidence="5" id="KW-0395">Inflammatory response</keyword>
<evidence type="ECO:0000313" key="9">
    <source>
        <dbReference type="Proteomes" id="UP000324632"/>
    </source>
</evidence>
<evidence type="ECO:0000256" key="5">
    <source>
        <dbReference type="ARBA" id="ARBA00023198"/>
    </source>
</evidence>
<sequence>MVKTLKQHLIDTFDDMTQENVKKFTRKLCERPQEPRVRRATIEKIKDSLDLADLMVDTFTSIGAVTVTIELLRAINCNEQAVSLSEATGQSQQFMDKHQIELIGRVKNVDAILDELLVKKIITNEGYEKIRSKSTPTEKMRDLIFGPMVSAGNVGRLALYEALKKSDPALMIDLGAP</sequence>
<feature type="domain" description="Pyrin" evidence="7">
    <location>
        <begin position="1"/>
        <end position="90"/>
    </location>
</feature>
<dbReference type="EMBL" id="SOYY01000024">
    <property type="protein sequence ID" value="KAA0702810.1"/>
    <property type="molecule type" value="Genomic_DNA"/>
</dbReference>
<dbReference type="GO" id="GO:0005829">
    <property type="term" value="C:cytosol"/>
    <property type="evidence" value="ECO:0007669"/>
    <property type="project" value="UniProtKB-SubCell"/>
</dbReference>